<dbReference type="AlphaFoldDB" id="R7VYQ2"/>
<evidence type="ECO:0000313" key="1">
    <source>
        <dbReference type="EnsemblPlants" id="EMT00208"/>
    </source>
</evidence>
<name>R7VYQ2_AEGTA</name>
<accession>R7VYQ2</accession>
<dbReference type="EnsemblPlants" id="EMT00208">
    <property type="protein sequence ID" value="EMT00208"/>
    <property type="gene ID" value="F775_11377"/>
</dbReference>
<dbReference type="OMA" id="SVNILFW"/>
<dbReference type="PANTHER" id="PTHR33165:SF63">
    <property type="entry name" value="OS03G0792300 PROTEIN"/>
    <property type="match status" value="1"/>
</dbReference>
<proteinExistence type="predicted"/>
<dbReference type="ExpressionAtlas" id="R7VYQ2">
    <property type="expression patterns" value="baseline"/>
</dbReference>
<reference evidence="1" key="1">
    <citation type="submission" date="2015-06" db="UniProtKB">
        <authorList>
            <consortium name="EnsemblPlants"/>
        </authorList>
    </citation>
    <scope>IDENTIFICATION</scope>
</reference>
<evidence type="ECO:0008006" key="2">
    <source>
        <dbReference type="Google" id="ProtNLM"/>
    </source>
</evidence>
<dbReference type="PANTHER" id="PTHR33165">
    <property type="entry name" value="F-BOX DOMAIN CONTAINING PROTEIN-LIKE-RELATED"/>
    <property type="match status" value="1"/>
</dbReference>
<protein>
    <recommendedName>
        <fullName evidence="2">F-box domain-containing protein</fullName>
    </recommendedName>
</protein>
<organism evidence="1">
    <name type="scientific">Aegilops tauschii</name>
    <name type="common">Tausch's goatgrass</name>
    <name type="synonym">Aegilops squarrosa</name>
    <dbReference type="NCBI Taxonomy" id="37682"/>
    <lineage>
        <taxon>Eukaryota</taxon>
        <taxon>Viridiplantae</taxon>
        <taxon>Streptophyta</taxon>
        <taxon>Embryophyta</taxon>
        <taxon>Tracheophyta</taxon>
        <taxon>Spermatophyta</taxon>
        <taxon>Magnoliopsida</taxon>
        <taxon>Liliopsida</taxon>
        <taxon>Poales</taxon>
        <taxon>Poaceae</taxon>
        <taxon>BOP clade</taxon>
        <taxon>Pooideae</taxon>
        <taxon>Triticodae</taxon>
        <taxon>Triticeae</taxon>
        <taxon>Triticinae</taxon>
        <taxon>Aegilops</taxon>
    </lineage>
</organism>
<sequence>MSSTTALPDQAVETCCRQEKRARIAGTAVDPNWRDWADRIAGPAGLIAERVLADDVADYLRFRAVCRTWRRCTASPHEHDSLNVWKQRRDFLNVSTGERIRVDLPELRYQYVVGATSDGGLIVLCDKRTYVVRLLNPLTRQLTTLPAAITQQYTGSNQRA</sequence>